<feature type="transmembrane region" description="Helical" evidence="7">
    <location>
        <begin position="78"/>
        <end position="101"/>
    </location>
</feature>
<evidence type="ECO:0000313" key="9">
    <source>
        <dbReference type="Proteomes" id="UP000260649"/>
    </source>
</evidence>
<reference evidence="8 9" key="1">
    <citation type="submission" date="2018-07" db="EMBL/GenBank/DDBJ databases">
        <title>GABA Modulating Bacteria of the Human Gut Microbiota.</title>
        <authorList>
            <person name="Strandwitz P."/>
            <person name="Kim K.H."/>
            <person name="Terekhova D."/>
            <person name="Liu J.K."/>
            <person name="Sharma A."/>
            <person name="Levering J."/>
            <person name="Mcdonald D."/>
            <person name="Dietrich D."/>
            <person name="Ramadhar T.R."/>
            <person name="Lekbua A."/>
            <person name="Mroue N."/>
            <person name="Liston C."/>
            <person name="Stewart E.J."/>
            <person name="Dubin M.J."/>
            <person name="Zengler K."/>
            <person name="Knight R."/>
            <person name="Gilbert J.A."/>
            <person name="Clardy J."/>
            <person name="Lewis K."/>
        </authorList>
    </citation>
    <scope>NUCLEOTIDE SEQUENCE [LARGE SCALE GENOMIC DNA]</scope>
    <source>
        <strain evidence="8 9">KLE1738</strain>
    </source>
</reference>
<dbReference type="GO" id="GO:0015109">
    <property type="term" value="F:chromate transmembrane transporter activity"/>
    <property type="evidence" value="ECO:0007669"/>
    <property type="project" value="InterPro"/>
</dbReference>
<name>A0A3E2B3K5_9FIRM</name>
<comment type="similarity">
    <text evidence="2">Belongs to the chromate ion transporter (CHR) (TC 2.A.51) family.</text>
</comment>
<evidence type="ECO:0000256" key="4">
    <source>
        <dbReference type="ARBA" id="ARBA00022692"/>
    </source>
</evidence>
<dbReference type="RefSeq" id="WP_021918892.1">
    <property type="nucleotide sequence ID" value="NZ_CAKXKJ010000015.1"/>
</dbReference>
<keyword evidence="4 7" id="KW-0812">Transmembrane</keyword>
<keyword evidence="5 7" id="KW-1133">Transmembrane helix</keyword>
<gene>
    <name evidence="8" type="ORF">DV520_07180</name>
</gene>
<organism evidence="8 9">
    <name type="scientific">Evtepia gabavorous</name>
    <dbReference type="NCBI Taxonomy" id="2211183"/>
    <lineage>
        <taxon>Bacteria</taxon>
        <taxon>Bacillati</taxon>
        <taxon>Bacillota</taxon>
        <taxon>Clostridia</taxon>
        <taxon>Eubacteriales</taxon>
        <taxon>Evtepia</taxon>
    </lineage>
</organism>
<dbReference type="Pfam" id="PF02417">
    <property type="entry name" value="Chromate_transp"/>
    <property type="match status" value="1"/>
</dbReference>
<evidence type="ECO:0000256" key="6">
    <source>
        <dbReference type="ARBA" id="ARBA00023136"/>
    </source>
</evidence>
<evidence type="ECO:0000256" key="5">
    <source>
        <dbReference type="ARBA" id="ARBA00022989"/>
    </source>
</evidence>
<dbReference type="GeneID" id="97995510"/>
<evidence type="ECO:0000313" key="8">
    <source>
        <dbReference type="EMBL" id="RFT06567.1"/>
    </source>
</evidence>
<comment type="subcellular location">
    <subcellularLocation>
        <location evidence="1">Cell membrane</location>
        <topology evidence="1">Multi-pass membrane protein</topology>
    </subcellularLocation>
</comment>
<evidence type="ECO:0000256" key="7">
    <source>
        <dbReference type="SAM" id="Phobius"/>
    </source>
</evidence>
<dbReference type="Proteomes" id="UP000260649">
    <property type="component" value="Unassembled WGS sequence"/>
</dbReference>
<keyword evidence="6 7" id="KW-0472">Membrane</keyword>
<keyword evidence="3" id="KW-1003">Cell membrane</keyword>
<dbReference type="PANTHER" id="PTHR43663:SF1">
    <property type="entry name" value="CHROMATE TRANSPORTER"/>
    <property type="match status" value="1"/>
</dbReference>
<keyword evidence="9" id="KW-1185">Reference proteome</keyword>
<accession>A0A3E2B3K5</accession>
<feature type="transmembrane region" description="Helical" evidence="7">
    <location>
        <begin position="107"/>
        <end position="128"/>
    </location>
</feature>
<evidence type="ECO:0000256" key="1">
    <source>
        <dbReference type="ARBA" id="ARBA00004651"/>
    </source>
</evidence>
<dbReference type="GO" id="GO:0005886">
    <property type="term" value="C:plasma membrane"/>
    <property type="evidence" value="ECO:0007669"/>
    <property type="project" value="UniProtKB-SubCell"/>
</dbReference>
<dbReference type="OrthoDB" id="9788907at2"/>
<sequence length="181" mass="19835">MRENWDLFLTFARISASCFGGGYAMLPFFQRELVSKKGWLTDEELLDLNAVAQCTPGVIAVNTATFCGYRVHGLSGSLLATLGVLVPPMIIVTIISAFFWSFAENPWVQHALTGVRACVCALIINSTIRLYRKAVLDLPTFLVFLTVLILAAFVGLSPAILVVGAGLFGLAYHRIRKERPL</sequence>
<comment type="caution">
    <text evidence="8">The sequence shown here is derived from an EMBL/GenBank/DDBJ whole genome shotgun (WGS) entry which is preliminary data.</text>
</comment>
<evidence type="ECO:0000256" key="2">
    <source>
        <dbReference type="ARBA" id="ARBA00005262"/>
    </source>
</evidence>
<dbReference type="EMBL" id="QQRQ01000009">
    <property type="protein sequence ID" value="RFT06567.1"/>
    <property type="molecule type" value="Genomic_DNA"/>
</dbReference>
<protein>
    <submittedName>
        <fullName evidence="8">Chromate transporter</fullName>
    </submittedName>
</protein>
<proteinExistence type="inferred from homology"/>
<feature type="transmembrane region" description="Helical" evidence="7">
    <location>
        <begin position="7"/>
        <end position="30"/>
    </location>
</feature>
<dbReference type="InterPro" id="IPR052518">
    <property type="entry name" value="CHR_Transporter"/>
</dbReference>
<dbReference type="AlphaFoldDB" id="A0A3E2B3K5"/>
<evidence type="ECO:0000256" key="3">
    <source>
        <dbReference type="ARBA" id="ARBA00022475"/>
    </source>
</evidence>
<dbReference type="InterPro" id="IPR003370">
    <property type="entry name" value="Chromate_transpt"/>
</dbReference>
<dbReference type="PANTHER" id="PTHR43663">
    <property type="entry name" value="CHROMATE TRANSPORT PROTEIN-RELATED"/>
    <property type="match status" value="1"/>
</dbReference>
<feature type="transmembrane region" description="Helical" evidence="7">
    <location>
        <begin position="135"/>
        <end position="153"/>
    </location>
</feature>